<comment type="caution">
    <text evidence="1">The sequence shown here is derived from an EMBL/GenBank/DDBJ whole genome shotgun (WGS) entry which is preliminary data.</text>
</comment>
<organism evidence="1 2">
    <name type="scientific">Acanthoscelides obtectus</name>
    <name type="common">Bean weevil</name>
    <name type="synonym">Bruchus obtectus</name>
    <dbReference type="NCBI Taxonomy" id="200917"/>
    <lineage>
        <taxon>Eukaryota</taxon>
        <taxon>Metazoa</taxon>
        <taxon>Ecdysozoa</taxon>
        <taxon>Arthropoda</taxon>
        <taxon>Hexapoda</taxon>
        <taxon>Insecta</taxon>
        <taxon>Pterygota</taxon>
        <taxon>Neoptera</taxon>
        <taxon>Endopterygota</taxon>
        <taxon>Coleoptera</taxon>
        <taxon>Polyphaga</taxon>
        <taxon>Cucujiformia</taxon>
        <taxon>Chrysomeloidea</taxon>
        <taxon>Chrysomelidae</taxon>
        <taxon>Bruchinae</taxon>
        <taxon>Bruchini</taxon>
        <taxon>Acanthoscelides</taxon>
    </lineage>
</organism>
<accession>A0A9P0KNB6</accession>
<gene>
    <name evidence="1" type="ORF">ACAOBT_LOCUS12736</name>
</gene>
<dbReference type="AlphaFoldDB" id="A0A9P0KNB6"/>
<reference evidence="1" key="1">
    <citation type="submission" date="2022-03" db="EMBL/GenBank/DDBJ databases">
        <authorList>
            <person name="Sayadi A."/>
        </authorList>
    </citation>
    <scope>NUCLEOTIDE SEQUENCE</scope>
</reference>
<keyword evidence="2" id="KW-1185">Reference proteome</keyword>
<evidence type="ECO:0000313" key="2">
    <source>
        <dbReference type="Proteomes" id="UP001152888"/>
    </source>
</evidence>
<protein>
    <submittedName>
        <fullName evidence="1">Uncharacterized protein</fullName>
    </submittedName>
</protein>
<dbReference type="EMBL" id="CAKOFQ010006860">
    <property type="protein sequence ID" value="CAH1977573.1"/>
    <property type="molecule type" value="Genomic_DNA"/>
</dbReference>
<dbReference type="Proteomes" id="UP001152888">
    <property type="component" value="Unassembled WGS sequence"/>
</dbReference>
<evidence type="ECO:0000313" key="1">
    <source>
        <dbReference type="EMBL" id="CAH1977573.1"/>
    </source>
</evidence>
<dbReference type="OrthoDB" id="6779946at2759"/>
<proteinExistence type="predicted"/>
<name>A0A9P0KNB6_ACAOB</name>
<sequence length="85" mass="9802">MKAKGKSNYLKQNKVFINSDLTKKERGIQKTLRDRAAIETAKGNAARVGYQYIIINGIKHSWNKKENKIEEIENPINIEQENSKN</sequence>